<keyword evidence="4" id="KW-1185">Reference proteome</keyword>
<protein>
    <recommendedName>
        <fullName evidence="2">Neprosin PEP catalytic domain-containing protein</fullName>
    </recommendedName>
</protein>
<dbReference type="PROSITE" id="PS52045">
    <property type="entry name" value="NEPROSIN_PEP_CD"/>
    <property type="match status" value="1"/>
</dbReference>
<feature type="chain" id="PRO_5044853392" description="Neprosin PEP catalytic domain-containing protein" evidence="1">
    <location>
        <begin position="20"/>
        <end position="376"/>
    </location>
</feature>
<feature type="domain" description="Neprosin PEP catalytic" evidence="2">
    <location>
        <begin position="121"/>
        <end position="376"/>
    </location>
</feature>
<evidence type="ECO:0000256" key="1">
    <source>
        <dbReference type="SAM" id="SignalP"/>
    </source>
</evidence>
<evidence type="ECO:0000259" key="2">
    <source>
        <dbReference type="PROSITE" id="PS52045"/>
    </source>
</evidence>
<sequence>MALIVNLLPLLFSAALVYSDRSTVPLKSFKISENVIYDCIDIYKQPGLDHPLLINHKIQTKPSFSPHDPSFSPHDPTNQTSNNATYKMKIACPYGTVPILRNTKGFNTNAQFFAEKYFNPLTADSPLTHIAGVRSESGPYRGVQAFFTAYNLDLRDDEASYTQIYIGSGLNNEANFLMTGLMINPSLYGNDSVWTFGFWQGKDGKGCYNTGCPGFVQISQRVPIAHPLGMKPLESGNINPFIHQDKKTGNWWLSTLVYKAPMINIGYWPKELFNLMDYGGNIVGAGGIVHASSYGSSPAMGHGQFPKAIPTDGSTTFEDVQVMNSNYEPHRMDYFPIEKLLDSPQCYGIEIGINQPRHHDHRGFFFDVGGPGGNNC</sequence>
<organism evidence="3 4">
    <name type="scientific">Eruca vesicaria subsp. sativa</name>
    <name type="common">Garden rocket</name>
    <name type="synonym">Eruca sativa</name>
    <dbReference type="NCBI Taxonomy" id="29727"/>
    <lineage>
        <taxon>Eukaryota</taxon>
        <taxon>Viridiplantae</taxon>
        <taxon>Streptophyta</taxon>
        <taxon>Embryophyta</taxon>
        <taxon>Tracheophyta</taxon>
        <taxon>Spermatophyta</taxon>
        <taxon>Magnoliopsida</taxon>
        <taxon>eudicotyledons</taxon>
        <taxon>Gunneridae</taxon>
        <taxon>Pentapetalae</taxon>
        <taxon>rosids</taxon>
        <taxon>malvids</taxon>
        <taxon>Brassicales</taxon>
        <taxon>Brassicaceae</taxon>
        <taxon>Brassiceae</taxon>
        <taxon>Eruca</taxon>
    </lineage>
</organism>
<dbReference type="Pfam" id="PF14365">
    <property type="entry name" value="Neprosin_AP"/>
    <property type="match status" value="1"/>
</dbReference>
<feature type="signal peptide" evidence="1">
    <location>
        <begin position="1"/>
        <end position="19"/>
    </location>
</feature>
<comment type="caution">
    <text evidence="3">The sequence shown here is derived from an EMBL/GenBank/DDBJ whole genome shotgun (WGS) entry which is preliminary data.</text>
</comment>
<dbReference type="PANTHER" id="PTHR31589:SF122">
    <property type="entry name" value="NEPROSIN DOMAIN-CONTAINING PROTEIN"/>
    <property type="match status" value="1"/>
</dbReference>
<proteinExistence type="predicted"/>
<evidence type="ECO:0000313" key="3">
    <source>
        <dbReference type="EMBL" id="CAH8388141.1"/>
    </source>
</evidence>
<dbReference type="AlphaFoldDB" id="A0ABC8LWB6"/>
<dbReference type="Pfam" id="PF03080">
    <property type="entry name" value="Neprosin"/>
    <property type="match status" value="1"/>
</dbReference>
<dbReference type="Proteomes" id="UP001642260">
    <property type="component" value="Unassembled WGS sequence"/>
</dbReference>
<gene>
    <name evidence="3" type="ORF">ERUC_LOCUS40624</name>
</gene>
<evidence type="ECO:0000313" key="4">
    <source>
        <dbReference type="Proteomes" id="UP001642260"/>
    </source>
</evidence>
<reference evidence="3 4" key="1">
    <citation type="submission" date="2022-03" db="EMBL/GenBank/DDBJ databases">
        <authorList>
            <person name="Macdonald S."/>
            <person name="Ahmed S."/>
            <person name="Newling K."/>
        </authorList>
    </citation>
    <scope>NUCLEOTIDE SEQUENCE [LARGE SCALE GENOMIC DNA]</scope>
</reference>
<dbReference type="PANTHER" id="PTHR31589">
    <property type="entry name" value="PROTEIN, PUTATIVE (DUF239)-RELATED-RELATED"/>
    <property type="match status" value="1"/>
</dbReference>
<dbReference type="InterPro" id="IPR053168">
    <property type="entry name" value="Glutamic_endopeptidase"/>
</dbReference>
<name>A0ABC8LWB6_ERUVS</name>
<keyword evidence="1" id="KW-0732">Signal</keyword>
<accession>A0ABC8LWB6</accession>
<dbReference type="InterPro" id="IPR004314">
    <property type="entry name" value="Neprosin"/>
</dbReference>
<dbReference type="InterPro" id="IPR025521">
    <property type="entry name" value="Neprosin_propep"/>
</dbReference>
<dbReference type="EMBL" id="CAKOAT010785153">
    <property type="protein sequence ID" value="CAH8388141.1"/>
    <property type="molecule type" value="Genomic_DNA"/>
</dbReference>